<evidence type="ECO:0000313" key="10">
    <source>
        <dbReference type="EMBL" id="ELA42133.1"/>
    </source>
</evidence>
<comment type="function">
    <text evidence="7">Functions as a component of the DNA-binding general transcription factor complex TFIID. Binding of TFIID to a promoter (with or without TATA element) is the initial step in pre-initiation complex (PIC) formation. TFIID plays a key role in the regulation of gene expression by RNA polymerase II through different activities such as transcription activator interaction, core promoter recognition and selectivity, TFIIA and TFIIB interaction, chromatin modification (histone acetylation by TAF1), facilitation of DNA opening and initiation of transcription.</text>
</comment>
<keyword evidence="6" id="KW-0539">Nucleus</keyword>
<keyword evidence="4" id="KW-0805">Transcription regulation</keyword>
<dbReference type="InterPro" id="IPR007900">
    <property type="entry name" value="TAF4_C"/>
</dbReference>
<evidence type="ECO:0000256" key="5">
    <source>
        <dbReference type="ARBA" id="ARBA00023163"/>
    </source>
</evidence>
<dbReference type="Pfam" id="PF05236">
    <property type="entry name" value="TAF4"/>
    <property type="match status" value="1"/>
</dbReference>
<dbReference type="OrthoDB" id="21060at2759"/>
<dbReference type="OMA" id="NIGRENM"/>
<comment type="similarity">
    <text evidence="2">Belongs to the TAF4 family.</text>
</comment>
<feature type="domain" description="Transcription initiation factor TFIID component TAF4 C-terminal" evidence="9">
    <location>
        <begin position="75"/>
        <end position="304"/>
    </location>
</feature>
<evidence type="ECO:0000256" key="8">
    <source>
        <dbReference type="ARBA" id="ARBA00031747"/>
    </source>
</evidence>
<dbReference type="CDD" id="cd08045">
    <property type="entry name" value="HFD_TAF4"/>
    <property type="match status" value="1"/>
</dbReference>
<reference evidence="11" key="1">
    <citation type="submission" date="2011-05" db="EMBL/GenBank/DDBJ databases">
        <title>The genome sequence of Vittaforma corneae strain ATCC 50505.</title>
        <authorList>
            <consortium name="The Broad Institute Genome Sequencing Platform"/>
            <person name="Cuomo C."/>
            <person name="Didier E."/>
            <person name="Bowers L."/>
            <person name="Young S.K."/>
            <person name="Zeng Q."/>
            <person name="Gargeya S."/>
            <person name="Fitzgerald M."/>
            <person name="Haas B."/>
            <person name="Abouelleil A."/>
            <person name="Alvarado L."/>
            <person name="Arachchi H.M."/>
            <person name="Berlin A."/>
            <person name="Chapman S.B."/>
            <person name="Gearin G."/>
            <person name="Goldberg J."/>
            <person name="Griggs A."/>
            <person name="Gujja S."/>
            <person name="Hansen M."/>
            <person name="Heiman D."/>
            <person name="Howarth C."/>
            <person name="Larimer J."/>
            <person name="Lui A."/>
            <person name="MacDonald P.J.P."/>
            <person name="McCowen C."/>
            <person name="Montmayeur A."/>
            <person name="Murphy C."/>
            <person name="Neiman D."/>
            <person name="Pearson M."/>
            <person name="Priest M."/>
            <person name="Roberts A."/>
            <person name="Saif S."/>
            <person name="Shea T."/>
            <person name="Sisk P."/>
            <person name="Stolte C."/>
            <person name="Sykes S."/>
            <person name="Wortman J."/>
            <person name="Nusbaum C."/>
            <person name="Birren B."/>
        </authorList>
    </citation>
    <scope>NUCLEOTIDE SEQUENCE [LARGE SCALE GENOMIC DNA]</scope>
    <source>
        <strain evidence="11">ATCC 50505</strain>
    </source>
</reference>
<evidence type="ECO:0000256" key="2">
    <source>
        <dbReference type="ARBA" id="ARBA00006178"/>
    </source>
</evidence>
<dbReference type="InParanoid" id="L2GMM0"/>
<dbReference type="Proteomes" id="UP000011082">
    <property type="component" value="Unassembled WGS sequence"/>
</dbReference>
<dbReference type="AlphaFoldDB" id="L2GMM0"/>
<evidence type="ECO:0000313" key="11">
    <source>
        <dbReference type="Proteomes" id="UP000011082"/>
    </source>
</evidence>
<evidence type="ECO:0000256" key="1">
    <source>
        <dbReference type="ARBA" id="ARBA00004123"/>
    </source>
</evidence>
<evidence type="ECO:0000256" key="3">
    <source>
        <dbReference type="ARBA" id="ARBA00017306"/>
    </source>
</evidence>
<proteinExistence type="inferred from homology"/>
<evidence type="ECO:0000259" key="9">
    <source>
        <dbReference type="Pfam" id="PF05236"/>
    </source>
</evidence>
<dbReference type="GeneID" id="19881490"/>
<dbReference type="STRING" id="993615.L2GMM0"/>
<keyword evidence="11" id="KW-1185">Reference proteome</keyword>
<protein>
    <recommendedName>
        <fullName evidence="3">Transcription initiation factor TFIID subunit 4</fullName>
    </recommendedName>
    <alternativeName>
        <fullName evidence="8">TBP-associated factor 4</fullName>
    </alternativeName>
</protein>
<name>L2GMM0_VITCO</name>
<dbReference type="EMBL" id="JH370134">
    <property type="protein sequence ID" value="ELA42133.1"/>
    <property type="molecule type" value="Genomic_DNA"/>
</dbReference>
<dbReference type="VEuPathDB" id="MicrosporidiaDB:VICG_00774"/>
<dbReference type="HOGENOM" id="CLU_078328_0_0_1"/>
<evidence type="ECO:0000256" key="6">
    <source>
        <dbReference type="ARBA" id="ARBA00023242"/>
    </source>
</evidence>
<evidence type="ECO:0000256" key="7">
    <source>
        <dbReference type="ARBA" id="ARBA00025346"/>
    </source>
</evidence>
<evidence type="ECO:0000256" key="4">
    <source>
        <dbReference type="ARBA" id="ARBA00023015"/>
    </source>
</evidence>
<comment type="subcellular location">
    <subcellularLocation>
        <location evidence="1">Nucleus</location>
    </subcellularLocation>
</comment>
<sequence>MNRAGFEKLPENKKQIVERAYFAAYSKEISPSDFFTICRRALNEEEFRSLFGDAAMTEEPTPKQHTQEDIKTEYIEDIMQYSGIDLKEEADNIVKEAEHNVRFDHYDNREDKNSKIDSLFKPMAFQDFIIRTAAQKQMKITPEGIYLLFQIVKRKVLDLVDKLDMASKIRTEANLSGFNFKIENEVSKQLWYLNEMERALEDKLMVKKEEDPKKKRTVHEREDLVIKKKQSSSVAMAAMGIEQKSWMMGDGVRSSEDISKFTPIYSPFDEKGFDSKIKNRMITMKDFIYVLERDKRYSKSIFLINYYFK</sequence>
<keyword evidence="5" id="KW-0804">Transcription</keyword>
<organism evidence="10 11">
    <name type="scientific">Vittaforma corneae (strain ATCC 50505)</name>
    <name type="common">Microsporidian parasite</name>
    <name type="synonym">Nosema corneum</name>
    <dbReference type="NCBI Taxonomy" id="993615"/>
    <lineage>
        <taxon>Eukaryota</taxon>
        <taxon>Fungi</taxon>
        <taxon>Fungi incertae sedis</taxon>
        <taxon>Microsporidia</taxon>
        <taxon>Nosematidae</taxon>
        <taxon>Vittaforma</taxon>
    </lineage>
</organism>
<gene>
    <name evidence="10" type="ORF">VICG_00774</name>
</gene>
<dbReference type="RefSeq" id="XP_007604225.1">
    <property type="nucleotide sequence ID" value="XM_007604163.1"/>
</dbReference>
<dbReference type="GO" id="GO:0006352">
    <property type="term" value="P:DNA-templated transcription initiation"/>
    <property type="evidence" value="ECO:0007669"/>
    <property type="project" value="InterPro"/>
</dbReference>
<accession>L2GMM0</accession>
<dbReference type="GO" id="GO:0005669">
    <property type="term" value="C:transcription factor TFIID complex"/>
    <property type="evidence" value="ECO:0007669"/>
    <property type="project" value="InterPro"/>
</dbReference>